<protein>
    <submittedName>
        <fullName evidence="1">Uncharacterized protein</fullName>
    </submittedName>
</protein>
<proteinExistence type="predicted"/>
<accession>A0ACC2L3I4</accession>
<organism evidence="1 2">
    <name type="scientific">Persea americana</name>
    <name type="common">Avocado</name>
    <dbReference type="NCBI Taxonomy" id="3435"/>
    <lineage>
        <taxon>Eukaryota</taxon>
        <taxon>Viridiplantae</taxon>
        <taxon>Streptophyta</taxon>
        <taxon>Embryophyta</taxon>
        <taxon>Tracheophyta</taxon>
        <taxon>Spermatophyta</taxon>
        <taxon>Magnoliopsida</taxon>
        <taxon>Magnoliidae</taxon>
        <taxon>Laurales</taxon>
        <taxon>Lauraceae</taxon>
        <taxon>Persea</taxon>
    </lineage>
</organism>
<comment type="caution">
    <text evidence="1">The sequence shown here is derived from an EMBL/GenBank/DDBJ whole genome shotgun (WGS) entry which is preliminary data.</text>
</comment>
<dbReference type="Proteomes" id="UP001234297">
    <property type="component" value="Chromosome 6"/>
</dbReference>
<name>A0ACC2L3I4_PERAE</name>
<sequence length="119" mass="13024">MVEAADVGKQYARLRRCLDVGSSPGDPETESPDPLFFLDEEKTAQILSQQGPILVALQDQETPISSSVSLMKRRSPPYEIHSIDRDSSTTNPLLPLVVPSLCRDNEASRVVASLTNLCL</sequence>
<gene>
    <name evidence="1" type="ORF">MRB53_021297</name>
</gene>
<dbReference type="EMBL" id="CM056814">
    <property type="protein sequence ID" value="KAJ8627990.1"/>
    <property type="molecule type" value="Genomic_DNA"/>
</dbReference>
<evidence type="ECO:0000313" key="2">
    <source>
        <dbReference type="Proteomes" id="UP001234297"/>
    </source>
</evidence>
<evidence type="ECO:0000313" key="1">
    <source>
        <dbReference type="EMBL" id="KAJ8627990.1"/>
    </source>
</evidence>
<reference evidence="1 2" key="1">
    <citation type="journal article" date="2022" name="Hortic Res">
        <title>A haplotype resolved chromosomal level avocado genome allows analysis of novel avocado genes.</title>
        <authorList>
            <person name="Nath O."/>
            <person name="Fletcher S.J."/>
            <person name="Hayward A."/>
            <person name="Shaw L.M."/>
            <person name="Masouleh A.K."/>
            <person name="Furtado A."/>
            <person name="Henry R.J."/>
            <person name="Mitter N."/>
        </authorList>
    </citation>
    <scope>NUCLEOTIDE SEQUENCE [LARGE SCALE GENOMIC DNA]</scope>
    <source>
        <strain evidence="2">cv. Hass</strain>
    </source>
</reference>
<keyword evidence="2" id="KW-1185">Reference proteome</keyword>